<feature type="signal peptide" evidence="1">
    <location>
        <begin position="1"/>
        <end position="19"/>
    </location>
</feature>
<comment type="caution">
    <text evidence="2">The sequence shown here is derived from an EMBL/GenBank/DDBJ whole genome shotgun (WGS) entry which is preliminary data.</text>
</comment>
<evidence type="ECO:0000313" key="4">
    <source>
        <dbReference type="Proteomes" id="UP001155901"/>
    </source>
</evidence>
<keyword evidence="1" id="KW-0732">Signal</keyword>
<evidence type="ECO:0000256" key="1">
    <source>
        <dbReference type="SAM" id="SignalP"/>
    </source>
</evidence>
<gene>
    <name evidence="2" type="ORF">KVP70_19405</name>
    <name evidence="3" type="ORF">L1274_003842</name>
</gene>
<name>A0AA41HEN9_9BURK</name>
<evidence type="ECO:0000313" key="3">
    <source>
        <dbReference type="EMBL" id="MCP2010110.1"/>
    </source>
</evidence>
<dbReference type="EMBL" id="JAHTGR010000010">
    <property type="protein sequence ID" value="MBV6323104.1"/>
    <property type="molecule type" value="Genomic_DNA"/>
</dbReference>
<dbReference type="Proteomes" id="UP001155901">
    <property type="component" value="Unassembled WGS sequence"/>
</dbReference>
<evidence type="ECO:0000313" key="2">
    <source>
        <dbReference type="EMBL" id="MBV6323104.1"/>
    </source>
</evidence>
<dbReference type="EMBL" id="JALJZU010000007">
    <property type="protein sequence ID" value="MCP2010110.1"/>
    <property type="molecule type" value="Genomic_DNA"/>
</dbReference>
<sequence>MTRLAVSALALTFLPCCLAGAVTLHLCTMESGNPPFITVDATGVVDQLIRQAAQEVGIAVEYHVAPLTRCREEVRNNIADGFPYTPYSPSLAPVFVYPMRGAGIDAARAVSNGRTTVFRRVGSKTEWDGRRFAHLSTPVLVPFGMAMLQDRLKALEIGMDNSGKTMEANFVKMLAGRSDVAVGTEYHGRELLALPQYAGKIEELPVPFTDAPYFLGTSHRFYQANPQLVEQLWDAIGRIRRTPAFQATQRKALEELAKSQKK</sequence>
<reference evidence="2" key="1">
    <citation type="submission" date="2021-07" db="EMBL/GenBank/DDBJ databases">
        <title>Characterization of violacein-producing bacteria and related species.</title>
        <authorList>
            <person name="Wilson H.S."/>
            <person name="De Leon M.E."/>
        </authorList>
    </citation>
    <scope>NUCLEOTIDE SEQUENCE</scope>
    <source>
        <strain evidence="2">HSC-15S17</strain>
    </source>
</reference>
<dbReference type="AlphaFoldDB" id="A0AA41HEN9"/>
<protein>
    <submittedName>
        <fullName evidence="3">Polar amino acid transport system substrate-binding protein</fullName>
    </submittedName>
</protein>
<accession>A0AA41HEN9</accession>
<dbReference type="Proteomes" id="UP001162889">
    <property type="component" value="Unassembled WGS sequence"/>
</dbReference>
<organism evidence="2 4">
    <name type="scientific">Duganella violaceipulchra</name>
    <dbReference type="NCBI Taxonomy" id="2849652"/>
    <lineage>
        <taxon>Bacteria</taxon>
        <taxon>Pseudomonadati</taxon>
        <taxon>Pseudomonadota</taxon>
        <taxon>Betaproteobacteria</taxon>
        <taxon>Burkholderiales</taxon>
        <taxon>Oxalobacteraceae</taxon>
        <taxon>Telluria group</taxon>
        <taxon>Duganella</taxon>
    </lineage>
</organism>
<reference evidence="3" key="2">
    <citation type="submission" date="2022-03" db="EMBL/GenBank/DDBJ databases">
        <title>Genome Encyclopedia of Bacteria and Archaea VI: Functional Genomics of Type Strains.</title>
        <authorList>
            <person name="Whitman W."/>
        </authorList>
    </citation>
    <scope>NUCLEOTIDE SEQUENCE</scope>
    <source>
        <strain evidence="3">HSC-15S17</strain>
    </source>
</reference>
<proteinExistence type="predicted"/>
<feature type="chain" id="PRO_5041466763" evidence="1">
    <location>
        <begin position="20"/>
        <end position="262"/>
    </location>
</feature>
<dbReference type="RefSeq" id="WP_217943806.1">
    <property type="nucleotide sequence ID" value="NZ_JAHTGR010000010.1"/>
</dbReference>
<keyword evidence="5" id="KW-1185">Reference proteome</keyword>
<evidence type="ECO:0000313" key="5">
    <source>
        <dbReference type="Proteomes" id="UP001162889"/>
    </source>
</evidence>